<keyword evidence="4" id="KW-0256">Endoplasmic reticulum</keyword>
<feature type="transmembrane region" description="Helical" evidence="9">
    <location>
        <begin position="250"/>
        <end position="278"/>
    </location>
</feature>
<feature type="region of interest" description="Disordered" evidence="8">
    <location>
        <begin position="1"/>
        <end position="30"/>
    </location>
</feature>
<gene>
    <name evidence="10" type="ORF">PYX00_007846</name>
</gene>
<dbReference type="InterPro" id="IPR046401">
    <property type="entry name" value="FITM1/2"/>
</dbReference>
<keyword evidence="6" id="KW-0443">Lipid metabolism</keyword>
<feature type="region of interest" description="Disordered" evidence="8">
    <location>
        <begin position="334"/>
        <end position="401"/>
    </location>
</feature>
<name>A0AAW2HKW7_9NEOP</name>
<dbReference type="HAMAP" id="MF_03230">
    <property type="entry name" value="FITM2"/>
    <property type="match status" value="1"/>
</dbReference>
<protein>
    <recommendedName>
        <fullName evidence="11">FIT family protein</fullName>
    </recommendedName>
</protein>
<feature type="transmembrane region" description="Helical" evidence="9">
    <location>
        <begin position="62"/>
        <end position="80"/>
    </location>
</feature>
<keyword evidence="3" id="KW-0378">Hydrolase</keyword>
<feature type="transmembrane region" description="Helical" evidence="9">
    <location>
        <begin position="100"/>
        <end position="122"/>
    </location>
</feature>
<dbReference type="GO" id="GO:0005789">
    <property type="term" value="C:endoplasmic reticulum membrane"/>
    <property type="evidence" value="ECO:0007669"/>
    <property type="project" value="UniProtKB-SubCell"/>
</dbReference>
<evidence type="ECO:0000256" key="5">
    <source>
        <dbReference type="ARBA" id="ARBA00022989"/>
    </source>
</evidence>
<dbReference type="GO" id="GO:0008654">
    <property type="term" value="P:phospholipid biosynthetic process"/>
    <property type="evidence" value="ECO:0007669"/>
    <property type="project" value="TreeGrafter"/>
</dbReference>
<evidence type="ECO:0000256" key="6">
    <source>
        <dbReference type="ARBA" id="ARBA00023098"/>
    </source>
</evidence>
<dbReference type="PANTHER" id="PTHR23129:SF0">
    <property type="entry name" value="ACYL-COENZYME A DIPHOSPHATASE FITM2"/>
    <property type="match status" value="1"/>
</dbReference>
<reference evidence="10" key="1">
    <citation type="journal article" date="2024" name="Gigascience">
        <title>Chromosome-level genome of the poultry shaft louse Menopon gallinae provides insight into the host-switching and adaptive evolution of parasitic lice.</title>
        <authorList>
            <person name="Xu Y."/>
            <person name="Ma L."/>
            <person name="Liu S."/>
            <person name="Liang Y."/>
            <person name="Liu Q."/>
            <person name="He Z."/>
            <person name="Tian L."/>
            <person name="Duan Y."/>
            <person name="Cai W."/>
            <person name="Li H."/>
            <person name="Song F."/>
        </authorList>
    </citation>
    <scope>NUCLEOTIDE SEQUENCE</scope>
    <source>
        <strain evidence="10">Cailab_2023a</strain>
    </source>
</reference>
<comment type="caution">
    <text evidence="10">The sequence shown here is derived from an EMBL/GenBank/DDBJ whole genome shotgun (WGS) entry which is preliminary data.</text>
</comment>
<evidence type="ECO:0000256" key="8">
    <source>
        <dbReference type="SAM" id="MobiDB-lite"/>
    </source>
</evidence>
<feature type="transmembrane region" description="Helical" evidence="9">
    <location>
        <begin position="134"/>
        <end position="155"/>
    </location>
</feature>
<evidence type="ECO:0000256" key="4">
    <source>
        <dbReference type="ARBA" id="ARBA00022824"/>
    </source>
</evidence>
<evidence type="ECO:0000256" key="9">
    <source>
        <dbReference type="SAM" id="Phobius"/>
    </source>
</evidence>
<proteinExistence type="inferred from homology"/>
<dbReference type="AlphaFoldDB" id="A0AAW2HKW7"/>
<feature type="compositionally biased region" description="Polar residues" evidence="8">
    <location>
        <begin position="389"/>
        <end position="401"/>
    </location>
</feature>
<dbReference type="GO" id="GO:0010945">
    <property type="term" value="F:coenzyme A diphosphatase activity"/>
    <property type="evidence" value="ECO:0007669"/>
    <property type="project" value="InterPro"/>
</dbReference>
<comment type="subcellular location">
    <subcellularLocation>
        <location evidence="1">Endoplasmic reticulum membrane</location>
        <topology evidence="1">Multi-pass membrane protein</topology>
    </subcellularLocation>
</comment>
<keyword evidence="7 9" id="KW-0472">Membrane</keyword>
<dbReference type="PANTHER" id="PTHR23129">
    <property type="entry name" value="ACYL-COENZYME A DIPHOSPHATASE FITM2"/>
    <property type="match status" value="1"/>
</dbReference>
<dbReference type="GO" id="GO:0034389">
    <property type="term" value="P:lipid droplet organization"/>
    <property type="evidence" value="ECO:0007669"/>
    <property type="project" value="InterPro"/>
</dbReference>
<feature type="compositionally biased region" description="Basic and acidic residues" evidence="8">
    <location>
        <begin position="19"/>
        <end position="28"/>
    </location>
</feature>
<organism evidence="10">
    <name type="scientific">Menopon gallinae</name>
    <name type="common">poultry shaft louse</name>
    <dbReference type="NCBI Taxonomy" id="328185"/>
    <lineage>
        <taxon>Eukaryota</taxon>
        <taxon>Metazoa</taxon>
        <taxon>Ecdysozoa</taxon>
        <taxon>Arthropoda</taxon>
        <taxon>Hexapoda</taxon>
        <taxon>Insecta</taxon>
        <taxon>Pterygota</taxon>
        <taxon>Neoptera</taxon>
        <taxon>Paraneoptera</taxon>
        <taxon>Psocodea</taxon>
        <taxon>Troctomorpha</taxon>
        <taxon>Phthiraptera</taxon>
        <taxon>Amblycera</taxon>
        <taxon>Menoponidae</taxon>
        <taxon>Menopon</taxon>
    </lineage>
</organism>
<evidence type="ECO:0000256" key="1">
    <source>
        <dbReference type="ARBA" id="ARBA00004477"/>
    </source>
</evidence>
<evidence type="ECO:0000256" key="7">
    <source>
        <dbReference type="ARBA" id="ARBA00023136"/>
    </source>
</evidence>
<feature type="compositionally biased region" description="Basic and acidic residues" evidence="8">
    <location>
        <begin position="358"/>
        <end position="369"/>
    </location>
</feature>
<feature type="compositionally biased region" description="Basic and acidic residues" evidence="8">
    <location>
        <begin position="376"/>
        <end position="388"/>
    </location>
</feature>
<dbReference type="EMBL" id="JARGDH010000004">
    <property type="protein sequence ID" value="KAL0270436.1"/>
    <property type="molecule type" value="Genomic_DNA"/>
</dbReference>
<feature type="transmembrane region" description="Helical" evidence="9">
    <location>
        <begin position="175"/>
        <end position="196"/>
    </location>
</feature>
<evidence type="ECO:0000256" key="2">
    <source>
        <dbReference type="ARBA" id="ARBA00022692"/>
    </source>
</evidence>
<sequence>MSSKRKGGNSTNFNFRPQTESKKWETKGTRPLPNPVTVQETLLTMVVQFCRKVIFFNTKLRVLLYIAGLFLSFIFDVLPFPKSYFSRTDNIFNQYFVKIGWGWTLFLTTPFVLLTSFTYCCGNRKMVLMHLSRLGIATAVWFIFTKMFSLIEINFGKCSRTVLKTKNSCISDGYFWHSLDISGHAFILMWSTLVIVEEARVMTGWESIKDLIRNESHCRTTNEPDIASPLKKLTDDEFLFMRSSYNNFTLYVKALFISMTALTIIWDLMIVSTLLYFHIMIEKFIAGLLAAGMWVLTYNYWYVKLKFPPPHPGIGLFKYTKEIDRVKDTSVKNKPYNSLSSKRSGPVPVFPSTNLMKPTEKDRTTKDDINMNLDQDIQKKSDRTKSEETLSQPITTGVTTRSQALRNMRLDGNKTV</sequence>
<dbReference type="Pfam" id="PF10261">
    <property type="entry name" value="FIT"/>
    <property type="match status" value="1"/>
</dbReference>
<dbReference type="GO" id="GO:0019915">
    <property type="term" value="P:lipid storage"/>
    <property type="evidence" value="ECO:0007669"/>
    <property type="project" value="InterPro"/>
</dbReference>
<evidence type="ECO:0000256" key="3">
    <source>
        <dbReference type="ARBA" id="ARBA00022801"/>
    </source>
</evidence>
<evidence type="ECO:0008006" key="11">
    <source>
        <dbReference type="Google" id="ProtNLM"/>
    </source>
</evidence>
<keyword evidence="5 9" id="KW-1133">Transmembrane helix</keyword>
<accession>A0AAW2HKW7</accession>
<dbReference type="InterPro" id="IPR019388">
    <property type="entry name" value="FIT"/>
</dbReference>
<feature type="compositionally biased region" description="Polar residues" evidence="8">
    <location>
        <begin position="8"/>
        <end position="18"/>
    </location>
</feature>
<feature type="transmembrane region" description="Helical" evidence="9">
    <location>
        <begin position="284"/>
        <end position="303"/>
    </location>
</feature>
<keyword evidence="2 9" id="KW-0812">Transmembrane</keyword>
<evidence type="ECO:0000313" key="10">
    <source>
        <dbReference type="EMBL" id="KAL0270436.1"/>
    </source>
</evidence>